<keyword evidence="2" id="KW-1185">Reference proteome</keyword>
<evidence type="ECO:0000313" key="1">
    <source>
        <dbReference type="EMBL" id="PKV95934.1"/>
    </source>
</evidence>
<dbReference type="AlphaFoldDB" id="A0A2N3WPZ3"/>
<accession>A0A2N3WPZ3</accession>
<dbReference type="EMBL" id="PJMY01000003">
    <property type="protein sequence ID" value="PKV95934.1"/>
    <property type="molecule type" value="Genomic_DNA"/>
</dbReference>
<name>A0A2N3WPZ3_9PSEU</name>
<proteinExistence type="predicted"/>
<gene>
    <name evidence="1" type="ORF">ATK30_6867</name>
</gene>
<sequence>MRWLPVRKIAATIVAAVVTAGPIAILDAVGVHVDTALGVLIVGILTPLAGYLTPEAAAPALPAGTPPTNPPTP</sequence>
<protein>
    <recommendedName>
        <fullName evidence="3">Holin</fullName>
    </recommendedName>
</protein>
<evidence type="ECO:0008006" key="3">
    <source>
        <dbReference type="Google" id="ProtNLM"/>
    </source>
</evidence>
<comment type="caution">
    <text evidence="1">The sequence shown here is derived from an EMBL/GenBank/DDBJ whole genome shotgun (WGS) entry which is preliminary data.</text>
</comment>
<organism evidence="1 2">
    <name type="scientific">Amycolatopsis echigonensis</name>
    <dbReference type="NCBI Taxonomy" id="2576905"/>
    <lineage>
        <taxon>Bacteria</taxon>
        <taxon>Bacillati</taxon>
        <taxon>Actinomycetota</taxon>
        <taxon>Actinomycetes</taxon>
        <taxon>Pseudonocardiales</taxon>
        <taxon>Pseudonocardiaceae</taxon>
        <taxon>Amycolatopsis</taxon>
    </lineage>
</organism>
<evidence type="ECO:0000313" key="2">
    <source>
        <dbReference type="Proteomes" id="UP000233750"/>
    </source>
</evidence>
<reference evidence="1 2" key="1">
    <citation type="submission" date="2017-12" db="EMBL/GenBank/DDBJ databases">
        <title>Sequencing the genomes of 1000 Actinobacteria strains.</title>
        <authorList>
            <person name="Klenk H.-P."/>
        </authorList>
    </citation>
    <scope>NUCLEOTIDE SEQUENCE [LARGE SCALE GENOMIC DNA]</scope>
    <source>
        <strain evidence="1 2">DSM 45165</strain>
    </source>
</reference>
<dbReference type="Proteomes" id="UP000233750">
    <property type="component" value="Unassembled WGS sequence"/>
</dbReference>
<dbReference type="RefSeq" id="WP_101438865.1">
    <property type="nucleotide sequence ID" value="NZ_PJMY01000003.1"/>
</dbReference>